<accession>A0A0F9NST0</accession>
<reference evidence="1" key="1">
    <citation type="journal article" date="2015" name="Nature">
        <title>Complex archaea that bridge the gap between prokaryotes and eukaryotes.</title>
        <authorList>
            <person name="Spang A."/>
            <person name="Saw J.H."/>
            <person name="Jorgensen S.L."/>
            <person name="Zaremba-Niedzwiedzka K."/>
            <person name="Martijn J."/>
            <person name="Lind A.E."/>
            <person name="van Eijk R."/>
            <person name="Schleper C."/>
            <person name="Guy L."/>
            <person name="Ettema T.J."/>
        </authorList>
    </citation>
    <scope>NUCLEOTIDE SEQUENCE</scope>
</reference>
<feature type="non-terminal residue" evidence="1">
    <location>
        <position position="1"/>
    </location>
</feature>
<dbReference type="AlphaFoldDB" id="A0A0F9NST0"/>
<name>A0A0F9NST0_9ZZZZ</name>
<protein>
    <submittedName>
        <fullName evidence="1">Uncharacterized protein</fullName>
    </submittedName>
</protein>
<proteinExistence type="predicted"/>
<dbReference type="EMBL" id="LAZR01006472">
    <property type="protein sequence ID" value="KKM91890.1"/>
    <property type="molecule type" value="Genomic_DNA"/>
</dbReference>
<sequence length="51" mass="5792">LRPTVFLVIFGKASTPSVLGEEILRERMVITILLGRESNGSYYLECNPDHR</sequence>
<organism evidence="1">
    <name type="scientific">marine sediment metagenome</name>
    <dbReference type="NCBI Taxonomy" id="412755"/>
    <lineage>
        <taxon>unclassified sequences</taxon>
        <taxon>metagenomes</taxon>
        <taxon>ecological metagenomes</taxon>
    </lineage>
</organism>
<comment type="caution">
    <text evidence="1">The sequence shown here is derived from an EMBL/GenBank/DDBJ whole genome shotgun (WGS) entry which is preliminary data.</text>
</comment>
<evidence type="ECO:0000313" key="1">
    <source>
        <dbReference type="EMBL" id="KKM91890.1"/>
    </source>
</evidence>
<gene>
    <name evidence="1" type="ORF">LCGC14_1224030</name>
</gene>